<keyword evidence="2" id="KW-1133">Transmembrane helix</keyword>
<keyword evidence="4" id="KW-1185">Reference proteome</keyword>
<feature type="region of interest" description="Disordered" evidence="1">
    <location>
        <begin position="262"/>
        <end position="307"/>
    </location>
</feature>
<evidence type="ECO:0008006" key="5">
    <source>
        <dbReference type="Google" id="ProtNLM"/>
    </source>
</evidence>
<feature type="transmembrane region" description="Helical" evidence="2">
    <location>
        <begin position="145"/>
        <end position="166"/>
    </location>
</feature>
<protein>
    <recommendedName>
        <fullName evidence="5">TIGR04222 domain-containing membrane protein</fullName>
    </recommendedName>
</protein>
<keyword evidence="2" id="KW-0472">Membrane</keyword>
<organism evidence="3 4">
    <name type="scientific">Melittangium boletus DSM 14713</name>
    <dbReference type="NCBI Taxonomy" id="1294270"/>
    <lineage>
        <taxon>Bacteria</taxon>
        <taxon>Pseudomonadati</taxon>
        <taxon>Myxococcota</taxon>
        <taxon>Myxococcia</taxon>
        <taxon>Myxococcales</taxon>
        <taxon>Cystobacterineae</taxon>
        <taxon>Archangiaceae</taxon>
        <taxon>Melittangium</taxon>
    </lineage>
</organism>
<dbReference type="RefSeq" id="WP_095978495.1">
    <property type="nucleotide sequence ID" value="NZ_CP022163.1"/>
</dbReference>
<sequence>MNPLDWTGPEFLGFYALFLVAAFLVAWAWKHALNQPAEPPAPFELDLDPYQVAMLEGPDAAVRGAVVALVHGGSLRFEDDALRVAAPLPRGAMELERAVYRSVEEQSGTLSELREDVEGELRRLEDSLRGRGFLRDSEQDARYKSYPWLFFLVALGLGVMKVMVGLSRDRPVGYLVGLLFVAFVLGLSLRLFHSRRTRRGERALALLRQRHETLLHSASAEGSAGAMRPRELALAAGLFGVGVLSIVHFPLLRDYLMPVSPSSGGGPGGGDNSSWGSDSSSSDSSSCGGGDSGGGGGCGGCGGGGGD</sequence>
<dbReference type="InterPro" id="IPR026467">
    <property type="entry name" value="Ser/Gly_Cys_C_dom"/>
</dbReference>
<name>A0A250IFI3_9BACT</name>
<feature type="transmembrane region" description="Helical" evidence="2">
    <location>
        <begin position="12"/>
        <end position="29"/>
    </location>
</feature>
<dbReference type="AlphaFoldDB" id="A0A250IFI3"/>
<dbReference type="OrthoDB" id="5383129at2"/>
<feature type="transmembrane region" description="Helical" evidence="2">
    <location>
        <begin position="172"/>
        <end position="192"/>
    </location>
</feature>
<feature type="compositionally biased region" description="Gly residues" evidence="1">
    <location>
        <begin position="287"/>
        <end position="307"/>
    </location>
</feature>
<dbReference type="EMBL" id="CP022163">
    <property type="protein sequence ID" value="ATB29993.1"/>
    <property type="molecule type" value="Genomic_DNA"/>
</dbReference>
<feature type="transmembrane region" description="Helical" evidence="2">
    <location>
        <begin position="232"/>
        <end position="252"/>
    </location>
</feature>
<evidence type="ECO:0000313" key="3">
    <source>
        <dbReference type="EMBL" id="ATB29993.1"/>
    </source>
</evidence>
<feature type="compositionally biased region" description="Low complexity" evidence="1">
    <location>
        <begin position="272"/>
        <end position="286"/>
    </location>
</feature>
<evidence type="ECO:0000256" key="2">
    <source>
        <dbReference type="SAM" id="Phobius"/>
    </source>
</evidence>
<dbReference type="KEGG" id="mbd:MEBOL_003448"/>
<keyword evidence="2" id="KW-0812">Transmembrane</keyword>
<proteinExistence type="predicted"/>
<accession>A0A250IFI3</accession>
<reference evidence="3 4" key="1">
    <citation type="submission" date="2017-06" db="EMBL/GenBank/DDBJ databases">
        <authorList>
            <person name="Kim H.J."/>
            <person name="Triplett B.A."/>
        </authorList>
    </citation>
    <scope>NUCLEOTIDE SEQUENCE [LARGE SCALE GENOMIC DNA]</scope>
    <source>
        <strain evidence="3 4">DSM 14713</strain>
    </source>
</reference>
<dbReference type="Proteomes" id="UP000217289">
    <property type="component" value="Chromosome"/>
</dbReference>
<gene>
    <name evidence="3" type="ORF">MEBOL_003448</name>
</gene>
<dbReference type="NCBIfam" id="TIGR04222">
    <property type="entry name" value="near_uncomplex"/>
    <property type="match status" value="1"/>
</dbReference>
<evidence type="ECO:0000256" key="1">
    <source>
        <dbReference type="SAM" id="MobiDB-lite"/>
    </source>
</evidence>
<evidence type="ECO:0000313" key="4">
    <source>
        <dbReference type="Proteomes" id="UP000217289"/>
    </source>
</evidence>